<feature type="compositionally biased region" description="Basic and acidic residues" evidence="7">
    <location>
        <begin position="84"/>
        <end position="94"/>
    </location>
</feature>
<dbReference type="AlphaFoldDB" id="A0AAJ8MJM7"/>
<organism evidence="9 10">
    <name type="scientific">Kwoniella dejecticola CBS 10117</name>
    <dbReference type="NCBI Taxonomy" id="1296121"/>
    <lineage>
        <taxon>Eukaryota</taxon>
        <taxon>Fungi</taxon>
        <taxon>Dikarya</taxon>
        <taxon>Basidiomycota</taxon>
        <taxon>Agaricomycotina</taxon>
        <taxon>Tremellomycetes</taxon>
        <taxon>Tremellales</taxon>
        <taxon>Cryptococcaceae</taxon>
        <taxon>Kwoniella</taxon>
    </lineage>
</organism>
<feature type="domain" description="Zn(2)-C6 fungal-type" evidence="8">
    <location>
        <begin position="157"/>
        <end position="192"/>
    </location>
</feature>
<dbReference type="PROSITE" id="PS50048">
    <property type="entry name" value="ZN2_CY6_FUNGAL_2"/>
    <property type="match status" value="1"/>
</dbReference>
<sequence>MNKRNWEGSSYGGQGQQTNGLPAGAGGQDENGGWVAMSSHPYAQAYSSMPNPFQPSPLHTSTTYADQSNVPYMDNGLSHGHGHAHQDKKAKTVDARNNSIISAGSPKDGGSEDEEDDDDDDDDDANDGGRGTTSGKGKGGKGKGDKPKVKLTRGSRACIACRKIKMRCIPDEGAGPGAPCKRCKSGGHECIFEESNRGKRSTRKNEAMAAKMAKFEAALKGIGAALSNIDQSALNSFSTALHGSTGDTDIINLITSHTSPSAVPTLAVAMNRQPYNTGGDGFSGEDAQHGQHHSQPPLSPRLHSLPDNVLSPLGLLAEASLQNTNDNNSKKSKSNQNYANNNNAHNQQGGSHSSSGKNLHRASALSFDGRSNPPQRSGSPLGMSPGGSYRMATSDIRGGNNSQEEEEHQMFSETGQGVASHNYFKLAGTFNPAPGMGDTRLPELMTIVSREEIGELFEIFFDHMAFHVPLVYREFHTPDLVLQRSQFLCTVICALAARYYHKRPELHAQLSAYAKRLAFEVPSRGYKSVEVVQAYLLLSLWTLGPEKTFEQDRTWLMLGMAIRMATDLNLHRKSIVSGLDTEEGKARDLEIINRERCWLHCFVLDRSLSAQMGKPYTLREDYIIRNACEASWHQQRFSLPSDRPLSAYVVLQQIMSRAIDSIYSSTTTVSGLRHDCDYMLIVRSAHEELRRWLTEWNKPEQYVGIAGLADGKAEYDSRAQFYFAYSSLVLYSFGLENALERAKMDISFFLTNVYEAATRVCTVVKEEFLPKGYLPYLPDTNFVMCSYALLSLLKLLKPELRPYHDSEEAIFKLVSEMADILEDCAVDPSHQPAIYAAFIREIVRKTKELRHGPGTAPASPGTLLSQQIHGTMATGHPIAIAPQAGTVGTDHSTAVAAAVAAAAAAQAQQAQAQANAAQGVYDPQLMGEHANWQPGDLLPGHSGETQFAFIPQGGDMMILPSQAGPSIAPSPTAAFLANPLSSSSNNMSTGNYVSTPTGTSNGWAEYLPTFMSSDGFDGWDGSMLLPGFGRNQITLGGGLLHSQHGSGIITPAHQTPVHSRMGSRAGSRAQTPHHGSQS</sequence>
<dbReference type="InterPro" id="IPR051089">
    <property type="entry name" value="prtT"/>
</dbReference>
<dbReference type="PANTHER" id="PTHR31845">
    <property type="entry name" value="FINGER DOMAIN PROTEIN, PUTATIVE-RELATED"/>
    <property type="match status" value="1"/>
</dbReference>
<keyword evidence="5" id="KW-0804">Transcription</keyword>
<evidence type="ECO:0000256" key="2">
    <source>
        <dbReference type="ARBA" id="ARBA00022723"/>
    </source>
</evidence>
<dbReference type="PROSITE" id="PS00463">
    <property type="entry name" value="ZN2_CY6_FUNGAL_1"/>
    <property type="match status" value="1"/>
</dbReference>
<keyword evidence="6" id="KW-0539">Nucleus</keyword>
<feature type="region of interest" description="Disordered" evidence="7">
    <location>
        <begin position="272"/>
        <end position="307"/>
    </location>
</feature>
<dbReference type="Proteomes" id="UP000078595">
    <property type="component" value="Chromosome 11"/>
</dbReference>
<dbReference type="InterPro" id="IPR036864">
    <property type="entry name" value="Zn2-C6_fun-type_DNA-bd_sf"/>
</dbReference>
<dbReference type="KEGG" id="kdj:28970857"/>
<proteinExistence type="predicted"/>
<comment type="subcellular location">
    <subcellularLocation>
        <location evidence="1">Nucleus</location>
    </subcellularLocation>
</comment>
<keyword evidence="2" id="KW-0479">Metal-binding</keyword>
<evidence type="ECO:0000313" key="9">
    <source>
        <dbReference type="EMBL" id="WWC65896.1"/>
    </source>
</evidence>
<dbReference type="InterPro" id="IPR007219">
    <property type="entry name" value="XnlR_reg_dom"/>
</dbReference>
<feature type="compositionally biased region" description="Acidic residues" evidence="7">
    <location>
        <begin position="111"/>
        <end position="126"/>
    </location>
</feature>
<keyword evidence="3" id="KW-0805">Transcription regulation</keyword>
<gene>
    <name evidence="9" type="ORF">I303_108518</name>
</gene>
<protein>
    <recommendedName>
        <fullName evidence="8">Zn(2)-C6 fungal-type domain-containing protein</fullName>
    </recommendedName>
</protein>
<name>A0AAJ8MJM7_9TREE</name>
<evidence type="ECO:0000256" key="1">
    <source>
        <dbReference type="ARBA" id="ARBA00004123"/>
    </source>
</evidence>
<dbReference type="CDD" id="cd00067">
    <property type="entry name" value="GAL4"/>
    <property type="match status" value="1"/>
</dbReference>
<feature type="compositionally biased region" description="Polar residues" evidence="7">
    <location>
        <begin position="45"/>
        <end position="70"/>
    </location>
</feature>
<keyword evidence="4" id="KW-0238">DNA-binding</keyword>
<dbReference type="SMART" id="SM00066">
    <property type="entry name" value="GAL4"/>
    <property type="match status" value="1"/>
</dbReference>
<feature type="region of interest" description="Disordered" evidence="7">
    <location>
        <begin position="1054"/>
        <end position="1078"/>
    </location>
</feature>
<feature type="compositionally biased region" description="Low complexity" evidence="7">
    <location>
        <begin position="334"/>
        <end position="356"/>
    </location>
</feature>
<dbReference type="GO" id="GO:0000976">
    <property type="term" value="F:transcription cis-regulatory region binding"/>
    <property type="evidence" value="ECO:0007669"/>
    <property type="project" value="TreeGrafter"/>
</dbReference>
<evidence type="ECO:0000259" key="8">
    <source>
        <dbReference type="PROSITE" id="PS50048"/>
    </source>
</evidence>
<feature type="compositionally biased region" description="Polar residues" evidence="7">
    <location>
        <begin position="1068"/>
        <end position="1078"/>
    </location>
</feature>
<reference evidence="9" key="1">
    <citation type="submission" date="2013-07" db="EMBL/GenBank/DDBJ databases">
        <authorList>
            <consortium name="The Broad Institute Genome Sequencing Platform"/>
            <person name="Cuomo C."/>
            <person name="Litvintseva A."/>
            <person name="Chen Y."/>
            <person name="Heitman J."/>
            <person name="Sun S."/>
            <person name="Springer D."/>
            <person name="Dromer F."/>
            <person name="Young S.K."/>
            <person name="Zeng Q."/>
            <person name="Gargeya S."/>
            <person name="Fitzgerald M."/>
            <person name="Abouelleil A."/>
            <person name="Alvarado L."/>
            <person name="Berlin A.M."/>
            <person name="Chapman S.B."/>
            <person name="Dewar J."/>
            <person name="Goldberg J."/>
            <person name="Griggs A."/>
            <person name="Gujja S."/>
            <person name="Hansen M."/>
            <person name="Howarth C."/>
            <person name="Imamovic A."/>
            <person name="Larimer J."/>
            <person name="McCowan C."/>
            <person name="Murphy C."/>
            <person name="Pearson M."/>
            <person name="Priest M."/>
            <person name="Roberts A."/>
            <person name="Saif S."/>
            <person name="Shea T."/>
            <person name="Sykes S."/>
            <person name="Wortman J."/>
            <person name="Nusbaum C."/>
            <person name="Birren B."/>
        </authorList>
    </citation>
    <scope>NUCLEOTIDE SEQUENCE</scope>
    <source>
        <strain evidence="9">CBS 10117</strain>
    </source>
</reference>
<dbReference type="GeneID" id="28970857"/>
<dbReference type="Pfam" id="PF04082">
    <property type="entry name" value="Fungal_trans"/>
    <property type="match status" value="1"/>
</dbReference>
<evidence type="ECO:0000256" key="4">
    <source>
        <dbReference type="ARBA" id="ARBA00023125"/>
    </source>
</evidence>
<feature type="compositionally biased region" description="Low complexity" evidence="7">
    <location>
        <begin position="377"/>
        <end position="388"/>
    </location>
</feature>
<dbReference type="SUPFAM" id="SSF57701">
    <property type="entry name" value="Zn2/Cys6 DNA-binding domain"/>
    <property type="match status" value="1"/>
</dbReference>
<dbReference type="RefSeq" id="XP_065825928.1">
    <property type="nucleotide sequence ID" value="XM_065969856.1"/>
</dbReference>
<dbReference type="Gene3D" id="4.10.240.10">
    <property type="entry name" value="Zn(2)-C6 fungal-type DNA-binding domain"/>
    <property type="match status" value="1"/>
</dbReference>
<dbReference type="GO" id="GO:0000981">
    <property type="term" value="F:DNA-binding transcription factor activity, RNA polymerase II-specific"/>
    <property type="evidence" value="ECO:0007669"/>
    <property type="project" value="InterPro"/>
</dbReference>
<dbReference type="InterPro" id="IPR001138">
    <property type="entry name" value="Zn2Cys6_DnaBD"/>
</dbReference>
<evidence type="ECO:0000256" key="7">
    <source>
        <dbReference type="SAM" id="MobiDB-lite"/>
    </source>
</evidence>
<evidence type="ECO:0000256" key="3">
    <source>
        <dbReference type="ARBA" id="ARBA00023015"/>
    </source>
</evidence>
<evidence type="ECO:0000256" key="6">
    <source>
        <dbReference type="ARBA" id="ARBA00023242"/>
    </source>
</evidence>
<feature type="region of interest" description="Disordered" evidence="7">
    <location>
        <begin position="324"/>
        <end position="414"/>
    </location>
</feature>
<dbReference type="EMBL" id="CP144540">
    <property type="protein sequence ID" value="WWC65896.1"/>
    <property type="molecule type" value="Genomic_DNA"/>
</dbReference>
<dbReference type="CDD" id="cd12148">
    <property type="entry name" value="fungal_TF_MHR"/>
    <property type="match status" value="1"/>
</dbReference>
<accession>A0AAJ8MJM7</accession>
<evidence type="ECO:0000256" key="5">
    <source>
        <dbReference type="ARBA" id="ARBA00023163"/>
    </source>
</evidence>
<keyword evidence="10" id="KW-1185">Reference proteome</keyword>
<evidence type="ECO:0000313" key="10">
    <source>
        <dbReference type="Proteomes" id="UP000078595"/>
    </source>
</evidence>
<dbReference type="PANTHER" id="PTHR31845:SF19">
    <property type="entry name" value="TRANSCRIPTION FACTOR DOMAIN-CONTAINING PROTEIN"/>
    <property type="match status" value="1"/>
</dbReference>
<dbReference type="GO" id="GO:0005634">
    <property type="term" value="C:nucleus"/>
    <property type="evidence" value="ECO:0007669"/>
    <property type="project" value="UniProtKB-SubCell"/>
</dbReference>
<dbReference type="GO" id="GO:0006351">
    <property type="term" value="P:DNA-templated transcription"/>
    <property type="evidence" value="ECO:0007669"/>
    <property type="project" value="InterPro"/>
</dbReference>
<dbReference type="SMART" id="SM00906">
    <property type="entry name" value="Fungal_trans"/>
    <property type="match status" value="1"/>
</dbReference>
<feature type="compositionally biased region" description="Gly residues" evidence="7">
    <location>
        <begin position="128"/>
        <end position="137"/>
    </location>
</feature>
<dbReference type="GO" id="GO:0008270">
    <property type="term" value="F:zinc ion binding"/>
    <property type="evidence" value="ECO:0007669"/>
    <property type="project" value="InterPro"/>
</dbReference>
<reference evidence="9" key="2">
    <citation type="submission" date="2024-02" db="EMBL/GenBank/DDBJ databases">
        <title>Comparative genomics of Cryptococcus and Kwoniella reveals pathogenesis evolution and contrasting modes of karyotype evolution via chromosome fusion or intercentromeric recombination.</title>
        <authorList>
            <person name="Coelho M.A."/>
            <person name="David-Palma M."/>
            <person name="Shea T."/>
            <person name="Bowers K."/>
            <person name="McGinley-Smith S."/>
            <person name="Mohammad A.W."/>
            <person name="Gnirke A."/>
            <person name="Yurkov A.M."/>
            <person name="Nowrousian M."/>
            <person name="Sun S."/>
            <person name="Cuomo C.A."/>
            <person name="Heitman J."/>
        </authorList>
    </citation>
    <scope>NUCLEOTIDE SEQUENCE</scope>
    <source>
        <strain evidence="9">CBS 10117</strain>
    </source>
</reference>
<feature type="region of interest" description="Disordered" evidence="7">
    <location>
        <begin position="1"/>
        <end position="149"/>
    </location>
</feature>